<sequence>MDTQNDPLWGLKMPEDELSVDVREQSEVEEPEVEVFEDQIEPEIDSEPKLEVQPKHKLPFAPLPSPTLKIRHDSELWSSTSAKSRNAPLPNSLPPRKNSWENFSSNPRTRPLSRRKNWPKNRASRLTR</sequence>
<organism evidence="2 3">
    <name type="scientific">Steinernema carpocapsae</name>
    <name type="common">Entomopathogenic nematode</name>
    <dbReference type="NCBI Taxonomy" id="34508"/>
    <lineage>
        <taxon>Eukaryota</taxon>
        <taxon>Metazoa</taxon>
        <taxon>Ecdysozoa</taxon>
        <taxon>Nematoda</taxon>
        <taxon>Chromadorea</taxon>
        <taxon>Rhabditida</taxon>
        <taxon>Tylenchina</taxon>
        <taxon>Panagrolaimomorpha</taxon>
        <taxon>Strongyloidoidea</taxon>
        <taxon>Steinernematidae</taxon>
        <taxon>Steinernema</taxon>
    </lineage>
</organism>
<feature type="compositionally biased region" description="Acidic residues" evidence="1">
    <location>
        <begin position="27"/>
        <end position="45"/>
    </location>
</feature>
<dbReference type="Proteomes" id="UP000298663">
    <property type="component" value="Unassembled WGS sequence"/>
</dbReference>
<dbReference type="AlphaFoldDB" id="A0A4U5LYH7"/>
<name>A0A4U5LYH7_STECR</name>
<keyword evidence="3" id="KW-1185">Reference proteome</keyword>
<evidence type="ECO:0000256" key="1">
    <source>
        <dbReference type="SAM" id="MobiDB-lite"/>
    </source>
</evidence>
<accession>A0A4U5LYH7</accession>
<protein>
    <submittedName>
        <fullName evidence="2">Uncharacterized protein</fullName>
    </submittedName>
</protein>
<dbReference type="EMBL" id="AZBU02000011">
    <property type="protein sequence ID" value="TKR61309.1"/>
    <property type="molecule type" value="Genomic_DNA"/>
</dbReference>
<feature type="region of interest" description="Disordered" evidence="1">
    <location>
        <begin position="1"/>
        <end position="128"/>
    </location>
</feature>
<evidence type="ECO:0000313" key="3">
    <source>
        <dbReference type="Proteomes" id="UP000298663"/>
    </source>
</evidence>
<feature type="compositionally biased region" description="Basic residues" evidence="1">
    <location>
        <begin position="111"/>
        <end position="128"/>
    </location>
</feature>
<reference evidence="2 3" key="1">
    <citation type="journal article" date="2015" name="Genome Biol.">
        <title>Comparative genomics of Steinernema reveals deeply conserved gene regulatory networks.</title>
        <authorList>
            <person name="Dillman A.R."/>
            <person name="Macchietto M."/>
            <person name="Porter C.F."/>
            <person name="Rogers A."/>
            <person name="Williams B."/>
            <person name="Antoshechkin I."/>
            <person name="Lee M.M."/>
            <person name="Goodwin Z."/>
            <person name="Lu X."/>
            <person name="Lewis E.E."/>
            <person name="Goodrich-Blair H."/>
            <person name="Stock S.P."/>
            <person name="Adams B.J."/>
            <person name="Sternberg P.W."/>
            <person name="Mortazavi A."/>
        </authorList>
    </citation>
    <scope>NUCLEOTIDE SEQUENCE [LARGE SCALE GENOMIC DNA]</scope>
    <source>
        <strain evidence="2 3">ALL</strain>
    </source>
</reference>
<comment type="caution">
    <text evidence="2">The sequence shown here is derived from an EMBL/GenBank/DDBJ whole genome shotgun (WGS) entry which is preliminary data.</text>
</comment>
<reference evidence="2 3" key="2">
    <citation type="journal article" date="2019" name="G3 (Bethesda)">
        <title>Hybrid Assembly of the Genome of the Entomopathogenic Nematode Steinernema carpocapsae Identifies the X-Chromosome.</title>
        <authorList>
            <person name="Serra L."/>
            <person name="Macchietto M."/>
            <person name="Macias-Munoz A."/>
            <person name="McGill C.J."/>
            <person name="Rodriguez I.M."/>
            <person name="Rodriguez B."/>
            <person name="Murad R."/>
            <person name="Mortazavi A."/>
        </authorList>
    </citation>
    <scope>NUCLEOTIDE SEQUENCE [LARGE SCALE GENOMIC DNA]</scope>
    <source>
        <strain evidence="2 3">ALL</strain>
    </source>
</reference>
<gene>
    <name evidence="2" type="ORF">L596_028433</name>
</gene>
<proteinExistence type="predicted"/>
<evidence type="ECO:0000313" key="2">
    <source>
        <dbReference type="EMBL" id="TKR61309.1"/>
    </source>
</evidence>